<dbReference type="SUPFAM" id="SSF46689">
    <property type="entry name" value="Homeodomain-like"/>
    <property type="match status" value="1"/>
</dbReference>
<dbReference type="InterPro" id="IPR050109">
    <property type="entry name" value="HTH-type_TetR-like_transc_reg"/>
</dbReference>
<evidence type="ECO:0000313" key="7">
    <source>
        <dbReference type="Proteomes" id="UP000198960"/>
    </source>
</evidence>
<dbReference type="PANTHER" id="PTHR30055">
    <property type="entry name" value="HTH-TYPE TRANSCRIPTIONAL REGULATOR RUTR"/>
    <property type="match status" value="1"/>
</dbReference>
<organism evidence="6 7">
    <name type="scientific">Trujillonella endophytica</name>
    <dbReference type="NCBI Taxonomy" id="673521"/>
    <lineage>
        <taxon>Bacteria</taxon>
        <taxon>Bacillati</taxon>
        <taxon>Actinomycetota</taxon>
        <taxon>Actinomycetes</taxon>
        <taxon>Geodermatophilales</taxon>
        <taxon>Geodermatophilaceae</taxon>
        <taxon>Trujillonella</taxon>
    </lineage>
</organism>
<evidence type="ECO:0000256" key="4">
    <source>
        <dbReference type="PROSITE-ProRule" id="PRU00335"/>
    </source>
</evidence>
<accession>A0A1H8WGF1</accession>
<feature type="DNA-binding region" description="H-T-H motif" evidence="4">
    <location>
        <begin position="33"/>
        <end position="52"/>
    </location>
</feature>
<reference evidence="7" key="1">
    <citation type="submission" date="2016-10" db="EMBL/GenBank/DDBJ databases">
        <authorList>
            <person name="Varghese N."/>
            <person name="Submissions S."/>
        </authorList>
    </citation>
    <scope>NUCLEOTIDE SEQUENCE [LARGE SCALE GENOMIC DNA]</scope>
    <source>
        <strain evidence="7">DSM 45413</strain>
    </source>
</reference>
<gene>
    <name evidence="6" type="ORF">SAMN05660991_04386</name>
</gene>
<dbReference type="RefSeq" id="WP_211435772.1">
    <property type="nucleotide sequence ID" value="NZ_FOEE01000020.1"/>
</dbReference>
<keyword evidence="1" id="KW-0805">Transcription regulation</keyword>
<dbReference type="AlphaFoldDB" id="A0A1H8WGF1"/>
<dbReference type="PANTHER" id="PTHR30055:SF234">
    <property type="entry name" value="HTH-TYPE TRANSCRIPTIONAL REGULATOR BETI"/>
    <property type="match status" value="1"/>
</dbReference>
<evidence type="ECO:0000313" key="6">
    <source>
        <dbReference type="EMBL" id="SEP26745.1"/>
    </source>
</evidence>
<dbReference type="EMBL" id="FOEE01000020">
    <property type="protein sequence ID" value="SEP26745.1"/>
    <property type="molecule type" value="Genomic_DNA"/>
</dbReference>
<keyword evidence="7" id="KW-1185">Reference proteome</keyword>
<dbReference type="Pfam" id="PF00440">
    <property type="entry name" value="TetR_N"/>
    <property type="match status" value="1"/>
</dbReference>
<evidence type="ECO:0000256" key="1">
    <source>
        <dbReference type="ARBA" id="ARBA00023015"/>
    </source>
</evidence>
<proteinExistence type="predicted"/>
<keyword evidence="3" id="KW-0804">Transcription</keyword>
<dbReference type="Proteomes" id="UP000198960">
    <property type="component" value="Unassembled WGS sequence"/>
</dbReference>
<evidence type="ECO:0000256" key="3">
    <source>
        <dbReference type="ARBA" id="ARBA00023163"/>
    </source>
</evidence>
<evidence type="ECO:0000256" key="2">
    <source>
        <dbReference type="ARBA" id="ARBA00023125"/>
    </source>
</evidence>
<sequence>MTTESRPPSTRERILEAAMDVFAEQGFTGATISEVERRVGLAVGTGSLYRHFPSKEALLAAAVEREVTRLRTEMAAAEEEAEQHVAPGDEAQRRRRAYEQRLHHLRRFDRLFRLMLTEGERVPELRQAIWAVLQVPVKPDPDDSDVLRAIAESALGGYHLFSIMQGRPYNGVSEDRFLSALVAVTTAP</sequence>
<dbReference type="GO" id="GO:0003700">
    <property type="term" value="F:DNA-binding transcription factor activity"/>
    <property type="evidence" value="ECO:0007669"/>
    <property type="project" value="TreeGrafter"/>
</dbReference>
<name>A0A1H8WGF1_9ACTN</name>
<dbReference type="InterPro" id="IPR009057">
    <property type="entry name" value="Homeodomain-like_sf"/>
</dbReference>
<dbReference type="PROSITE" id="PS50977">
    <property type="entry name" value="HTH_TETR_2"/>
    <property type="match status" value="1"/>
</dbReference>
<protein>
    <submittedName>
        <fullName evidence="6">Transcriptional regulator, TetR family</fullName>
    </submittedName>
</protein>
<keyword evidence="2 4" id="KW-0238">DNA-binding</keyword>
<feature type="domain" description="HTH tetR-type" evidence="5">
    <location>
        <begin position="8"/>
        <end position="70"/>
    </location>
</feature>
<evidence type="ECO:0000259" key="5">
    <source>
        <dbReference type="PROSITE" id="PS50977"/>
    </source>
</evidence>
<dbReference type="STRING" id="673521.SAMN05660991_04386"/>
<dbReference type="InterPro" id="IPR001647">
    <property type="entry name" value="HTH_TetR"/>
</dbReference>
<dbReference type="GO" id="GO:0000976">
    <property type="term" value="F:transcription cis-regulatory region binding"/>
    <property type="evidence" value="ECO:0007669"/>
    <property type="project" value="TreeGrafter"/>
</dbReference>
<dbReference type="Gene3D" id="1.10.357.10">
    <property type="entry name" value="Tetracycline Repressor, domain 2"/>
    <property type="match status" value="1"/>
</dbReference>